<evidence type="ECO:0000313" key="2">
    <source>
        <dbReference type="Proteomes" id="UP000824120"/>
    </source>
</evidence>
<evidence type="ECO:0000313" key="1">
    <source>
        <dbReference type="EMBL" id="KAG5623823.1"/>
    </source>
</evidence>
<sequence length="47" mass="5336">MMGSEIGIVHRHTYPEEHRFINGFSSADFPPQEAPFLSLGQTFEAKQ</sequence>
<keyword evidence="2" id="KW-1185">Reference proteome</keyword>
<accession>A0A9J6AIH3</accession>
<proteinExistence type="predicted"/>
<gene>
    <name evidence="1" type="ORF">H5410_009041</name>
</gene>
<reference evidence="1 2" key="1">
    <citation type="submission" date="2020-09" db="EMBL/GenBank/DDBJ databases">
        <title>De no assembly of potato wild relative species, Solanum commersonii.</title>
        <authorList>
            <person name="Cho K."/>
        </authorList>
    </citation>
    <scope>NUCLEOTIDE SEQUENCE [LARGE SCALE GENOMIC DNA]</scope>
    <source>
        <strain evidence="1">LZ3.2</strain>
        <tissue evidence="1">Leaf</tissue>
    </source>
</reference>
<dbReference type="EMBL" id="JACXVP010000002">
    <property type="protein sequence ID" value="KAG5623823.1"/>
    <property type="molecule type" value="Genomic_DNA"/>
</dbReference>
<comment type="caution">
    <text evidence="1">The sequence shown here is derived from an EMBL/GenBank/DDBJ whole genome shotgun (WGS) entry which is preliminary data.</text>
</comment>
<name>A0A9J6AIH3_SOLCO</name>
<dbReference type="Proteomes" id="UP000824120">
    <property type="component" value="Chromosome 2"/>
</dbReference>
<dbReference type="AlphaFoldDB" id="A0A9J6AIH3"/>
<protein>
    <submittedName>
        <fullName evidence="1">Uncharacterized protein</fullName>
    </submittedName>
</protein>
<organism evidence="1 2">
    <name type="scientific">Solanum commersonii</name>
    <name type="common">Commerson's wild potato</name>
    <name type="synonym">Commerson's nightshade</name>
    <dbReference type="NCBI Taxonomy" id="4109"/>
    <lineage>
        <taxon>Eukaryota</taxon>
        <taxon>Viridiplantae</taxon>
        <taxon>Streptophyta</taxon>
        <taxon>Embryophyta</taxon>
        <taxon>Tracheophyta</taxon>
        <taxon>Spermatophyta</taxon>
        <taxon>Magnoliopsida</taxon>
        <taxon>eudicotyledons</taxon>
        <taxon>Gunneridae</taxon>
        <taxon>Pentapetalae</taxon>
        <taxon>asterids</taxon>
        <taxon>lamiids</taxon>
        <taxon>Solanales</taxon>
        <taxon>Solanaceae</taxon>
        <taxon>Solanoideae</taxon>
        <taxon>Solaneae</taxon>
        <taxon>Solanum</taxon>
    </lineage>
</organism>
<feature type="non-terminal residue" evidence="1">
    <location>
        <position position="1"/>
    </location>
</feature>